<dbReference type="Gene3D" id="2.170.130.10">
    <property type="entry name" value="TonB-dependent receptor, plug domain"/>
    <property type="match status" value="1"/>
</dbReference>
<comment type="caution">
    <text evidence="15">The sequence shown here is derived from an EMBL/GenBank/DDBJ whole genome shotgun (WGS) entry which is preliminary data.</text>
</comment>
<reference evidence="15" key="1">
    <citation type="submission" date="2021-09" db="EMBL/GenBank/DDBJ databases">
        <title>Genome of Aequorivita sp. strain F47161.</title>
        <authorList>
            <person name="Wang Y."/>
        </authorList>
    </citation>
    <scope>NUCLEOTIDE SEQUENCE</scope>
    <source>
        <strain evidence="15">F47161</strain>
    </source>
</reference>
<comment type="similarity">
    <text evidence="10 11">Belongs to the TonB-dependent receptor family.</text>
</comment>
<comment type="subcellular location">
    <subcellularLocation>
        <location evidence="1 10">Cell outer membrane</location>
        <topology evidence="1 10">Multi-pass membrane protein</topology>
    </subcellularLocation>
</comment>
<dbReference type="Gene3D" id="2.40.170.20">
    <property type="entry name" value="TonB-dependent receptor, beta-barrel domain"/>
    <property type="match status" value="1"/>
</dbReference>
<evidence type="ECO:0000259" key="13">
    <source>
        <dbReference type="Pfam" id="PF00593"/>
    </source>
</evidence>
<dbReference type="Pfam" id="PF00593">
    <property type="entry name" value="TonB_dep_Rec_b-barrel"/>
    <property type="match status" value="1"/>
</dbReference>
<evidence type="ECO:0000256" key="11">
    <source>
        <dbReference type="RuleBase" id="RU003357"/>
    </source>
</evidence>
<gene>
    <name evidence="15" type="ORF">K8089_02315</name>
</gene>
<dbReference type="SUPFAM" id="SSF56935">
    <property type="entry name" value="Porins"/>
    <property type="match status" value="1"/>
</dbReference>
<dbReference type="InterPro" id="IPR039426">
    <property type="entry name" value="TonB-dep_rcpt-like"/>
</dbReference>
<evidence type="ECO:0000256" key="12">
    <source>
        <dbReference type="SAM" id="SignalP"/>
    </source>
</evidence>
<evidence type="ECO:0000256" key="9">
    <source>
        <dbReference type="ARBA" id="ARBA00023237"/>
    </source>
</evidence>
<dbReference type="PANTHER" id="PTHR30069">
    <property type="entry name" value="TONB-DEPENDENT OUTER MEMBRANE RECEPTOR"/>
    <property type="match status" value="1"/>
</dbReference>
<dbReference type="GO" id="GO:0044718">
    <property type="term" value="P:siderophore transmembrane transport"/>
    <property type="evidence" value="ECO:0007669"/>
    <property type="project" value="TreeGrafter"/>
</dbReference>
<dbReference type="GO" id="GO:0015344">
    <property type="term" value="F:siderophore uptake transmembrane transporter activity"/>
    <property type="evidence" value="ECO:0007669"/>
    <property type="project" value="TreeGrafter"/>
</dbReference>
<name>A0A9X1QT11_9FLAO</name>
<evidence type="ECO:0000256" key="2">
    <source>
        <dbReference type="ARBA" id="ARBA00022448"/>
    </source>
</evidence>
<keyword evidence="9 10" id="KW-0998">Cell outer membrane</keyword>
<dbReference type="AlphaFoldDB" id="A0A9X1QT11"/>
<dbReference type="EMBL" id="JAIRBA010000003">
    <property type="protein sequence ID" value="MCG2417840.1"/>
    <property type="molecule type" value="Genomic_DNA"/>
</dbReference>
<keyword evidence="4 10" id="KW-0812">Transmembrane</keyword>
<evidence type="ECO:0000256" key="1">
    <source>
        <dbReference type="ARBA" id="ARBA00004571"/>
    </source>
</evidence>
<keyword evidence="2 10" id="KW-0813">Transport</keyword>
<feature type="domain" description="TonB-dependent receptor plug" evidence="14">
    <location>
        <begin position="54"/>
        <end position="144"/>
    </location>
</feature>
<feature type="signal peptide" evidence="12">
    <location>
        <begin position="1"/>
        <end position="21"/>
    </location>
</feature>
<accession>A0A9X1QT11</accession>
<dbReference type="InterPro" id="IPR036942">
    <property type="entry name" value="Beta-barrel_TonB_sf"/>
</dbReference>
<evidence type="ECO:0000256" key="10">
    <source>
        <dbReference type="PROSITE-ProRule" id="PRU01360"/>
    </source>
</evidence>
<feature type="chain" id="PRO_5040813074" evidence="12">
    <location>
        <begin position="22"/>
        <end position="610"/>
    </location>
</feature>
<evidence type="ECO:0000256" key="4">
    <source>
        <dbReference type="ARBA" id="ARBA00022692"/>
    </source>
</evidence>
<dbReference type="PANTHER" id="PTHR30069:SF29">
    <property type="entry name" value="HEMOGLOBIN AND HEMOGLOBIN-HAPTOGLOBIN-BINDING PROTEIN 1-RELATED"/>
    <property type="match status" value="1"/>
</dbReference>
<dbReference type="PROSITE" id="PS52016">
    <property type="entry name" value="TONB_DEPENDENT_REC_3"/>
    <property type="match status" value="1"/>
</dbReference>
<keyword evidence="6 11" id="KW-0798">TonB box</keyword>
<proteinExistence type="inferred from homology"/>
<keyword evidence="5 12" id="KW-0732">Signal</keyword>
<keyword evidence="16" id="KW-1185">Reference proteome</keyword>
<evidence type="ECO:0000256" key="6">
    <source>
        <dbReference type="ARBA" id="ARBA00023077"/>
    </source>
</evidence>
<evidence type="ECO:0000256" key="8">
    <source>
        <dbReference type="ARBA" id="ARBA00023170"/>
    </source>
</evidence>
<protein>
    <submittedName>
        <fullName evidence="15">TonB-dependent receptor</fullName>
    </submittedName>
</protein>
<evidence type="ECO:0000313" key="15">
    <source>
        <dbReference type="EMBL" id="MCG2417840.1"/>
    </source>
</evidence>
<evidence type="ECO:0000256" key="5">
    <source>
        <dbReference type="ARBA" id="ARBA00022729"/>
    </source>
</evidence>
<evidence type="ECO:0000259" key="14">
    <source>
        <dbReference type="Pfam" id="PF07715"/>
    </source>
</evidence>
<evidence type="ECO:0000313" key="16">
    <source>
        <dbReference type="Proteomes" id="UP001139461"/>
    </source>
</evidence>
<keyword evidence="3 10" id="KW-1134">Transmembrane beta strand</keyword>
<keyword evidence="8 15" id="KW-0675">Receptor</keyword>
<keyword evidence="7 10" id="KW-0472">Membrane</keyword>
<organism evidence="15 16">
    <name type="scientific">Aequorivita vitellina</name>
    <dbReference type="NCBI Taxonomy" id="2874475"/>
    <lineage>
        <taxon>Bacteria</taxon>
        <taxon>Pseudomonadati</taxon>
        <taxon>Bacteroidota</taxon>
        <taxon>Flavobacteriia</taxon>
        <taxon>Flavobacteriales</taxon>
        <taxon>Flavobacteriaceae</taxon>
        <taxon>Aequorivita</taxon>
    </lineage>
</organism>
<dbReference type="InterPro" id="IPR012910">
    <property type="entry name" value="Plug_dom"/>
</dbReference>
<dbReference type="InterPro" id="IPR037066">
    <property type="entry name" value="Plug_dom_sf"/>
</dbReference>
<dbReference type="RefSeq" id="WP_237601659.1">
    <property type="nucleotide sequence ID" value="NZ_JAIRBA010000003.1"/>
</dbReference>
<evidence type="ECO:0000256" key="7">
    <source>
        <dbReference type="ARBA" id="ARBA00023136"/>
    </source>
</evidence>
<sequence>MKRLNIHIVFGFLLCSVSANAQLDSIQQLPEVMLTDAKLIHYSKGFKLEKLNDSIVERNATSLTETLRYNSSIYFKENGFGMVSSPSFRGTNAQQTAVIWNGININSVFTGQTDFNTISPLSYNEIAIRSGGGGVQYGSGAVGGSIHLNNTYSFHKTDTTEMGLRYGSFTTIAANASTTQASKNNYLNVGVDFISSENDYDFVGKNKKNTHGEFLRFNAKLNQARKLKDGALTWNSEYTYNDRNFSGSLNTMGKDGYKDVAARNLLQLKQEFGAFSTKASFAHLFEQYRYYPNSEKPLFDEGRANTVIGALQSEVFLRKKLRLNAKIEYTLIDAEGDNVGENTRETLAAVVLLNHKIGKDFSYGLNFRKEFLNDFDNPLLFSADAKWKVSEKYSLRINGSKNYRIPTFNDLFWYAGGNTYLQPETSYQVEMGQEFSIGKLKADVAVFYISSEDLIKWIPTTGSVWKPINISETQNYGIEITTSYFVKLGKLHSLDFNANYSYTKAEDLEKEKQLIYVPFHKASGAAQYNFKNFSAYFQGLFNGETYTTTDNSESLDGFNIYNLGVSYVLPKSQNIIIGGRVKNVFNTYYENVAFRPMPSRNFQIFLNFNI</sequence>
<evidence type="ECO:0000256" key="3">
    <source>
        <dbReference type="ARBA" id="ARBA00022452"/>
    </source>
</evidence>
<dbReference type="InterPro" id="IPR000531">
    <property type="entry name" value="Beta-barrel_TonB"/>
</dbReference>
<dbReference type="Proteomes" id="UP001139461">
    <property type="component" value="Unassembled WGS sequence"/>
</dbReference>
<feature type="domain" description="TonB-dependent receptor-like beta-barrel" evidence="13">
    <location>
        <begin position="174"/>
        <end position="584"/>
    </location>
</feature>
<dbReference type="GO" id="GO:0009279">
    <property type="term" value="C:cell outer membrane"/>
    <property type="evidence" value="ECO:0007669"/>
    <property type="project" value="UniProtKB-SubCell"/>
</dbReference>
<dbReference type="Pfam" id="PF07715">
    <property type="entry name" value="Plug"/>
    <property type="match status" value="1"/>
</dbReference>